<evidence type="ECO:0000259" key="2">
    <source>
        <dbReference type="SMART" id="SM00014"/>
    </source>
</evidence>
<feature type="transmembrane region" description="Helical" evidence="1">
    <location>
        <begin position="104"/>
        <end position="123"/>
    </location>
</feature>
<keyword evidence="1" id="KW-1133">Transmembrane helix</keyword>
<feature type="transmembrane region" description="Helical" evidence="1">
    <location>
        <begin position="21"/>
        <end position="41"/>
    </location>
</feature>
<dbReference type="Gene3D" id="1.20.144.10">
    <property type="entry name" value="Phosphatidic acid phosphatase type 2/haloperoxidase"/>
    <property type="match status" value="1"/>
</dbReference>
<proteinExistence type="predicted"/>
<dbReference type="EMBL" id="JADZLT010000042">
    <property type="protein sequence ID" value="MBH0237319.1"/>
    <property type="molecule type" value="Genomic_DNA"/>
</dbReference>
<accession>A0A931I0S4</accession>
<evidence type="ECO:0000313" key="3">
    <source>
        <dbReference type="EMBL" id="MBH0237319.1"/>
    </source>
</evidence>
<gene>
    <name evidence="3" type="ORF">I5731_05745</name>
</gene>
<dbReference type="SMART" id="SM00014">
    <property type="entry name" value="acidPPc"/>
    <property type="match status" value="1"/>
</dbReference>
<keyword evidence="1" id="KW-0812">Transmembrane</keyword>
<dbReference type="SUPFAM" id="SSF48317">
    <property type="entry name" value="Acid phosphatase/Vanadium-dependent haloperoxidase"/>
    <property type="match status" value="1"/>
</dbReference>
<feature type="domain" description="Phosphatidic acid phosphatase type 2/haloperoxidase" evidence="2">
    <location>
        <begin position="103"/>
        <end position="227"/>
    </location>
</feature>
<evidence type="ECO:0000313" key="4">
    <source>
        <dbReference type="Proteomes" id="UP000631694"/>
    </source>
</evidence>
<dbReference type="InterPro" id="IPR036938">
    <property type="entry name" value="PAP2/HPO_sf"/>
</dbReference>
<sequence length="270" mass="28865">MPDVQPPATRARLGRLARRPVVLLAAFLVIASAVFITWPALDLRLSSRFFDPDIGFAAGQNPVLVSARRFAQGVTRVMIVLSATALLVPLLFSGARFVMGPKAGLLVLSVVALGSGIVVNVVLKGFWGRARPFDITEFGGAEPFTRAWAFSDSCTWDCSFVSGEAAASMLLMVFALIVPPAWRLRTAIAAATFSVLVSLNRIAFGAHFLSDVLIAWGLVLIVIIAVHHMLYVQGGGLDEDRLAAGLGRIGDRLKARTGWTKVAAGLRRVG</sequence>
<feature type="transmembrane region" description="Helical" evidence="1">
    <location>
        <begin position="160"/>
        <end position="179"/>
    </location>
</feature>
<reference evidence="3" key="1">
    <citation type="submission" date="2020-12" db="EMBL/GenBank/DDBJ databases">
        <title>Methylobrevis albus sp. nov., isolated from fresh water lack sediment.</title>
        <authorList>
            <person name="Zou Q."/>
        </authorList>
    </citation>
    <scope>NUCLEOTIDE SEQUENCE</scope>
    <source>
        <strain evidence="3">L22</strain>
    </source>
</reference>
<protein>
    <submittedName>
        <fullName evidence="3">Phosphatase PAP2 family protein</fullName>
    </submittedName>
</protein>
<evidence type="ECO:0000256" key="1">
    <source>
        <dbReference type="SAM" id="Phobius"/>
    </source>
</evidence>
<keyword evidence="1" id="KW-0472">Membrane</keyword>
<dbReference type="Proteomes" id="UP000631694">
    <property type="component" value="Unassembled WGS sequence"/>
</dbReference>
<dbReference type="AlphaFoldDB" id="A0A931I0S4"/>
<name>A0A931I0S4_9HYPH</name>
<dbReference type="RefSeq" id="WP_197310413.1">
    <property type="nucleotide sequence ID" value="NZ_JADZLT010000042.1"/>
</dbReference>
<dbReference type="Pfam" id="PF01569">
    <property type="entry name" value="PAP2"/>
    <property type="match status" value="1"/>
</dbReference>
<feature type="transmembrane region" description="Helical" evidence="1">
    <location>
        <begin position="73"/>
        <end position="92"/>
    </location>
</feature>
<feature type="transmembrane region" description="Helical" evidence="1">
    <location>
        <begin position="213"/>
        <end position="232"/>
    </location>
</feature>
<dbReference type="InterPro" id="IPR000326">
    <property type="entry name" value="PAP2/HPO"/>
</dbReference>
<comment type="caution">
    <text evidence="3">The sequence shown here is derived from an EMBL/GenBank/DDBJ whole genome shotgun (WGS) entry which is preliminary data.</text>
</comment>
<organism evidence="3 4">
    <name type="scientific">Methylobrevis albus</name>
    <dbReference type="NCBI Taxonomy" id="2793297"/>
    <lineage>
        <taxon>Bacteria</taxon>
        <taxon>Pseudomonadati</taxon>
        <taxon>Pseudomonadota</taxon>
        <taxon>Alphaproteobacteria</taxon>
        <taxon>Hyphomicrobiales</taxon>
        <taxon>Pleomorphomonadaceae</taxon>
        <taxon>Methylobrevis</taxon>
    </lineage>
</organism>
<keyword evidence="4" id="KW-1185">Reference proteome</keyword>
<dbReference type="CDD" id="cd03396">
    <property type="entry name" value="PAP2_like_6"/>
    <property type="match status" value="1"/>
</dbReference>